<accession>A0A1I5MCJ6</accession>
<name>A0A1I5MCJ6_9GAMM</name>
<evidence type="ECO:0000256" key="5">
    <source>
        <dbReference type="ARBA" id="ARBA00023136"/>
    </source>
</evidence>
<feature type="transmembrane region" description="Helical" evidence="6">
    <location>
        <begin position="156"/>
        <end position="178"/>
    </location>
</feature>
<keyword evidence="3 6" id="KW-0812">Transmembrane</keyword>
<dbReference type="GO" id="GO:0005886">
    <property type="term" value="C:plasma membrane"/>
    <property type="evidence" value="ECO:0007669"/>
    <property type="project" value="UniProtKB-SubCell"/>
</dbReference>
<dbReference type="PANTHER" id="PTHR30086:SF20">
    <property type="entry name" value="ARGININE EXPORTER PROTEIN ARGO-RELATED"/>
    <property type="match status" value="1"/>
</dbReference>
<gene>
    <name evidence="7" type="ORF">SAMN05216601_10596</name>
</gene>
<sequence>MPNVFHRLPGAAMSQWLPFILFASVASITPGPTNLLILGSAARFGLSIALTIAVGASLSASLMLLVVGLGLGELLARAPLLQTAMSWAGAGWISWMACKLMRAETAGLGERSVDQRQGFVQGAGLQLINPKTWLMTISVTAIFLGGDASFGAVTAYALLFLLVSTPCLLVWGLLGIGSARLLRRPARLRLFNRCMALLLLTSVWVPLLSQLRG</sequence>
<evidence type="ECO:0000256" key="4">
    <source>
        <dbReference type="ARBA" id="ARBA00022989"/>
    </source>
</evidence>
<keyword evidence="4 6" id="KW-1133">Transmembrane helix</keyword>
<dbReference type="GO" id="GO:0033228">
    <property type="term" value="P:cysteine export across plasma membrane"/>
    <property type="evidence" value="ECO:0007669"/>
    <property type="project" value="TreeGrafter"/>
</dbReference>
<dbReference type="OrthoDB" id="9812084at2"/>
<proteinExistence type="predicted"/>
<evidence type="ECO:0000256" key="3">
    <source>
        <dbReference type="ARBA" id="ARBA00022692"/>
    </source>
</evidence>
<dbReference type="EMBL" id="FOWP01000005">
    <property type="protein sequence ID" value="SFP07229.1"/>
    <property type="molecule type" value="Genomic_DNA"/>
</dbReference>
<feature type="transmembrane region" description="Helical" evidence="6">
    <location>
        <begin position="44"/>
        <end position="67"/>
    </location>
</feature>
<feature type="transmembrane region" description="Helical" evidence="6">
    <location>
        <begin position="190"/>
        <end position="209"/>
    </location>
</feature>
<evidence type="ECO:0000256" key="6">
    <source>
        <dbReference type="SAM" id="Phobius"/>
    </source>
</evidence>
<keyword evidence="2" id="KW-1003">Cell membrane</keyword>
<evidence type="ECO:0000313" key="8">
    <source>
        <dbReference type="Proteomes" id="UP000182400"/>
    </source>
</evidence>
<protein>
    <submittedName>
        <fullName evidence="7">Threonine/homoserine/homoserine lactone efflux protein</fullName>
    </submittedName>
</protein>
<dbReference type="Pfam" id="PF01810">
    <property type="entry name" value="LysE"/>
    <property type="match status" value="1"/>
</dbReference>
<dbReference type="GO" id="GO:0015171">
    <property type="term" value="F:amino acid transmembrane transporter activity"/>
    <property type="evidence" value="ECO:0007669"/>
    <property type="project" value="TreeGrafter"/>
</dbReference>
<keyword evidence="5 6" id="KW-0472">Membrane</keyword>
<dbReference type="Proteomes" id="UP000182400">
    <property type="component" value="Unassembled WGS sequence"/>
</dbReference>
<dbReference type="AlphaFoldDB" id="A0A1I5MCJ6"/>
<feature type="transmembrane region" description="Helical" evidence="6">
    <location>
        <begin position="16"/>
        <end position="37"/>
    </location>
</feature>
<comment type="subcellular location">
    <subcellularLocation>
        <location evidence="1">Cell membrane</location>
        <topology evidence="1">Multi-pass membrane protein</topology>
    </subcellularLocation>
</comment>
<evidence type="ECO:0000256" key="1">
    <source>
        <dbReference type="ARBA" id="ARBA00004651"/>
    </source>
</evidence>
<evidence type="ECO:0000313" key="7">
    <source>
        <dbReference type="EMBL" id="SFP07229.1"/>
    </source>
</evidence>
<reference evidence="7 8" key="1">
    <citation type="submission" date="2016-10" db="EMBL/GenBank/DDBJ databases">
        <authorList>
            <person name="de Groot N.N."/>
        </authorList>
    </citation>
    <scope>NUCLEOTIDE SEQUENCE [LARGE SCALE GENOMIC DNA]</scope>
    <source>
        <strain evidence="7 8">CCUG 59231</strain>
    </source>
</reference>
<dbReference type="InterPro" id="IPR001123">
    <property type="entry name" value="LeuE-type"/>
</dbReference>
<dbReference type="PANTHER" id="PTHR30086">
    <property type="entry name" value="ARGININE EXPORTER PROTEIN ARGO"/>
    <property type="match status" value="1"/>
</dbReference>
<dbReference type="STRING" id="658457.SAMN05216601_10596"/>
<organism evidence="7 8">
    <name type="scientific">Ectopseudomonas composti</name>
    <dbReference type="NCBI Taxonomy" id="658457"/>
    <lineage>
        <taxon>Bacteria</taxon>
        <taxon>Pseudomonadati</taxon>
        <taxon>Pseudomonadota</taxon>
        <taxon>Gammaproteobacteria</taxon>
        <taxon>Pseudomonadales</taxon>
        <taxon>Pseudomonadaceae</taxon>
        <taxon>Ectopseudomonas</taxon>
    </lineage>
</organism>
<evidence type="ECO:0000256" key="2">
    <source>
        <dbReference type="ARBA" id="ARBA00022475"/>
    </source>
</evidence>